<dbReference type="Gene3D" id="3.40.50.300">
    <property type="entry name" value="P-loop containing nucleotide triphosphate hydrolases"/>
    <property type="match status" value="2"/>
</dbReference>
<accession>A0A1I5AG60</accession>
<sequence>MQKLFIGKFTVKTQYENNYYKIDDKKDMGVFSTLSEGDYVLPSHGTFVGKLLKFKDFEEKQGSIHATFDVVKTYPKDLTYAGNITNCKYFIPDMNLWNKTVKSTKGLGFFEISLEENCPEIPDIDFENSQRKFIIVLEEAMNSLTFVKPQDICIIISSLKEGRIKDILEYNGKSFERHEATWTLYQDKIEHGKSEYTLHELLDYAKPSKDNSPKKYKYILSLIGALESEKYFIADNAVALYDNVIVGRKKTYVKPKTGVKTPADVVDPDESNDLSEYETYAKLLELNPNIILYGPPGTGKTYGAMKIIEAFEEKLGYKSSFHQVKDEGRLRFITFHQAFSYEEFVEGLRPVTDEAGNIRYDIKPGVLKRLAEDCRVEEKKQSFQKEALAHTTGESKVWKVSLGRKNIEEDVYDRLRDLNQIAIGSAPTESIEEWTDEVIDGADPSGMLKTLRSKMQIGDLVFIFNSLRTIRLIGVVVSDYLYVDDGIKYRHRRKVEWIGNFEKNPVDIYNLNQEKQMTLSSLYELKISAADALKLIEDEDDVETPVKPYYLIIDEINRGNIAKIFGELITLIEKDKREVLSCHLPYSSQEFTLPKNLYIIGTMNTSDRSIALLDTALRRRFAFVEVNPDPKLIESVSPTVGGNVSPSKLLTALNQRIVEKIDRDHRIGHSYFMGEDLITKEDLHYVWYYKIMPLLMEYFYNDISQVEDIVGSKFINKKTGEIALLSLAPNNNGISEFESALMDIYGKEFQG</sequence>
<evidence type="ECO:0000313" key="2">
    <source>
        <dbReference type="EMBL" id="SFN61382.1"/>
    </source>
</evidence>
<dbReference type="Proteomes" id="UP000181899">
    <property type="component" value="Unassembled WGS sequence"/>
</dbReference>
<evidence type="ECO:0000259" key="1">
    <source>
        <dbReference type="SMART" id="SM00382"/>
    </source>
</evidence>
<name>A0A1I5AG60_9CLOT</name>
<dbReference type="OrthoDB" id="9781481at2"/>
<dbReference type="InterPro" id="IPR027417">
    <property type="entry name" value="P-loop_NTPase"/>
</dbReference>
<feature type="domain" description="AAA+ ATPase" evidence="1">
    <location>
        <begin position="286"/>
        <end position="631"/>
    </location>
</feature>
<dbReference type="InterPro" id="IPR003593">
    <property type="entry name" value="AAA+_ATPase"/>
</dbReference>
<dbReference type="PANTHER" id="PTHR37291">
    <property type="entry name" value="5-METHYLCYTOSINE-SPECIFIC RESTRICTION ENZYME B"/>
    <property type="match status" value="1"/>
</dbReference>
<dbReference type="AlphaFoldDB" id="A0A1I5AG60"/>
<dbReference type="InterPro" id="IPR011704">
    <property type="entry name" value="ATPase_dyneun-rel_AAA"/>
</dbReference>
<protein>
    <submittedName>
        <fullName evidence="2">5-methylcytosine-specific restriction enzyme B</fullName>
    </submittedName>
</protein>
<dbReference type="InterPro" id="IPR052934">
    <property type="entry name" value="Methyl-DNA_Rec/Restrict_Enz"/>
</dbReference>
<dbReference type="GO" id="GO:0005524">
    <property type="term" value="F:ATP binding"/>
    <property type="evidence" value="ECO:0007669"/>
    <property type="project" value="InterPro"/>
</dbReference>
<proteinExistence type="predicted"/>
<organism evidence="2 3">
    <name type="scientific">Proteiniclasticum ruminis</name>
    <dbReference type="NCBI Taxonomy" id="398199"/>
    <lineage>
        <taxon>Bacteria</taxon>
        <taxon>Bacillati</taxon>
        <taxon>Bacillota</taxon>
        <taxon>Clostridia</taxon>
        <taxon>Eubacteriales</taxon>
        <taxon>Clostridiaceae</taxon>
        <taxon>Proteiniclasticum</taxon>
    </lineage>
</organism>
<dbReference type="GO" id="GO:0016887">
    <property type="term" value="F:ATP hydrolysis activity"/>
    <property type="evidence" value="ECO:0007669"/>
    <property type="project" value="InterPro"/>
</dbReference>
<dbReference type="SUPFAM" id="SSF52540">
    <property type="entry name" value="P-loop containing nucleoside triphosphate hydrolases"/>
    <property type="match status" value="1"/>
</dbReference>
<dbReference type="PANTHER" id="PTHR37291:SF1">
    <property type="entry name" value="TYPE IV METHYL-DIRECTED RESTRICTION ENZYME ECOKMCRB SUBUNIT"/>
    <property type="match status" value="1"/>
</dbReference>
<dbReference type="SMART" id="SM00382">
    <property type="entry name" value="AAA"/>
    <property type="match status" value="1"/>
</dbReference>
<gene>
    <name evidence="2" type="ORF">SAMN04488695_1038</name>
</gene>
<keyword evidence="3" id="KW-1185">Reference proteome</keyword>
<evidence type="ECO:0000313" key="3">
    <source>
        <dbReference type="Proteomes" id="UP000181899"/>
    </source>
</evidence>
<dbReference type="RefSeq" id="WP_074911568.1">
    <property type="nucleotide sequence ID" value="NZ_FOVK01000003.1"/>
</dbReference>
<dbReference type="Pfam" id="PF07728">
    <property type="entry name" value="AAA_5"/>
    <property type="match status" value="1"/>
</dbReference>
<dbReference type="EMBL" id="FOVK01000003">
    <property type="protein sequence ID" value="SFN61382.1"/>
    <property type="molecule type" value="Genomic_DNA"/>
</dbReference>
<reference evidence="2 3" key="1">
    <citation type="submission" date="2016-10" db="EMBL/GenBank/DDBJ databases">
        <authorList>
            <person name="de Groot N.N."/>
        </authorList>
    </citation>
    <scope>NUCLEOTIDE SEQUENCE [LARGE SCALE GENOMIC DNA]</scope>
    <source>
        <strain evidence="2 3">ML2</strain>
    </source>
</reference>